<dbReference type="AlphaFoldDB" id="A0A8K0JJZ9"/>
<evidence type="ECO:0000313" key="3">
    <source>
        <dbReference type="Proteomes" id="UP000812966"/>
    </source>
</evidence>
<accession>A0A8K0JJZ9</accession>
<protein>
    <recommendedName>
        <fullName evidence="1">Anaphase-promoting complex subunit 4 long domain-containing protein</fullName>
    </recommendedName>
</protein>
<comment type="caution">
    <text evidence="2">The sequence shown here is derived from an EMBL/GenBank/DDBJ whole genome shotgun (WGS) entry which is preliminary data.</text>
</comment>
<evidence type="ECO:0000259" key="1">
    <source>
        <dbReference type="Pfam" id="PF12896"/>
    </source>
</evidence>
<organism evidence="2 3">
    <name type="scientific">Filobasidium floriforme</name>
    <dbReference type="NCBI Taxonomy" id="5210"/>
    <lineage>
        <taxon>Eukaryota</taxon>
        <taxon>Fungi</taxon>
        <taxon>Dikarya</taxon>
        <taxon>Basidiomycota</taxon>
        <taxon>Agaricomycotina</taxon>
        <taxon>Tremellomycetes</taxon>
        <taxon>Filobasidiales</taxon>
        <taxon>Filobasidiaceae</taxon>
        <taxon>Filobasidium</taxon>
    </lineage>
</organism>
<dbReference type="InterPro" id="IPR024790">
    <property type="entry name" value="APC4_long_dom"/>
</dbReference>
<keyword evidence="3" id="KW-1185">Reference proteome</keyword>
<dbReference type="Pfam" id="PF12896">
    <property type="entry name" value="ANAPC4"/>
    <property type="match status" value="1"/>
</dbReference>
<feature type="domain" description="Anaphase-promoting complex subunit 4 long" evidence="1">
    <location>
        <begin position="334"/>
        <end position="417"/>
    </location>
</feature>
<dbReference type="Proteomes" id="UP000812966">
    <property type="component" value="Unassembled WGS sequence"/>
</dbReference>
<sequence length="452" mass="49883">MTLEEKIQQDAFIRTNTIHLAHAFDLHRAALNPTKDLVVLHRNLTATDMTKRQMAKLAQPSFGRRAPMMPVMKRKVMTKFKGKGLEIEEDEDETAGGICLGLWRSIADDSANDAAGPAVTPPIWEVDVIGKQLLGMTWNDEGTILSVLLLCNPKVRSDDSSLLKLVHLSLQDGSTVDVSYIRLENKPGFDSPVEMFWSSQLFVIETRDRLRDMLESLPEPDRVDEYLPAGQTTLNHNRSTAVTKPASAHPPYHPVLASFPACCKGVVSTKLLCVPALAGTNGVGVSFIGGAFPLPYVPETRQVSFNRMLLERDTGQSSRSVRTSNTRLATDEIKVADASTAAKTYLNTVLQGIQTCQGIWRDDIDKERVRWLEELGDAARNHGTKFKAAHADLTRLLMTGRSGEAVAQFLGGRITDKVQCLSSLYSCPLVNFRSKADICRLSVLGRLRSARL</sequence>
<proteinExistence type="predicted"/>
<name>A0A8K0JJZ9_9TREE</name>
<gene>
    <name evidence="2" type="ORF">FFLO_04545</name>
</gene>
<reference evidence="2" key="1">
    <citation type="submission" date="2020-04" db="EMBL/GenBank/DDBJ databases">
        <title>Analysis of mating type loci in Filobasidium floriforme.</title>
        <authorList>
            <person name="Nowrousian M."/>
        </authorList>
    </citation>
    <scope>NUCLEOTIDE SEQUENCE</scope>
    <source>
        <strain evidence="2">CBS 6242</strain>
    </source>
</reference>
<evidence type="ECO:0000313" key="2">
    <source>
        <dbReference type="EMBL" id="KAG7531186.1"/>
    </source>
</evidence>
<dbReference type="EMBL" id="JABELV010000098">
    <property type="protein sequence ID" value="KAG7531186.1"/>
    <property type="molecule type" value="Genomic_DNA"/>
</dbReference>